<dbReference type="Proteomes" id="UP001159428">
    <property type="component" value="Unassembled WGS sequence"/>
</dbReference>
<protein>
    <recommendedName>
        <fullName evidence="4">NADP-dependent oxidoreductase domain-containing protein</fullName>
    </recommendedName>
</protein>
<dbReference type="PRINTS" id="PR00069">
    <property type="entry name" value="ALDKETRDTASE"/>
</dbReference>
<evidence type="ECO:0000256" key="3">
    <source>
        <dbReference type="PIRSR" id="PIRSR000097-3"/>
    </source>
</evidence>
<dbReference type="Gene3D" id="3.20.20.100">
    <property type="entry name" value="NADP-dependent oxidoreductase domain"/>
    <property type="match status" value="1"/>
</dbReference>
<feature type="site" description="Lowers pKa of active site Tyr" evidence="3">
    <location>
        <position position="69"/>
    </location>
</feature>
<dbReference type="EMBL" id="CALNXJ010000003">
    <property type="protein sequence ID" value="CAH3035472.1"/>
    <property type="molecule type" value="Genomic_DNA"/>
</dbReference>
<reference evidence="5 6" key="1">
    <citation type="submission" date="2022-05" db="EMBL/GenBank/DDBJ databases">
        <authorList>
            <consortium name="Genoscope - CEA"/>
            <person name="William W."/>
        </authorList>
    </citation>
    <scope>NUCLEOTIDE SEQUENCE [LARGE SCALE GENOMIC DNA]</scope>
</reference>
<dbReference type="GO" id="GO:0016491">
    <property type="term" value="F:oxidoreductase activity"/>
    <property type="evidence" value="ECO:0007669"/>
    <property type="project" value="InterPro"/>
</dbReference>
<evidence type="ECO:0000313" key="5">
    <source>
        <dbReference type="EMBL" id="CAH3035472.1"/>
    </source>
</evidence>
<name>A0AAU9VRX3_9CNID</name>
<feature type="domain" description="NADP-dependent oxidoreductase" evidence="4">
    <location>
        <begin position="8"/>
        <end position="280"/>
    </location>
</feature>
<dbReference type="Pfam" id="PF00248">
    <property type="entry name" value="Aldo_ket_red"/>
    <property type="match status" value="1"/>
</dbReference>
<dbReference type="PANTHER" id="PTHR11732">
    <property type="entry name" value="ALDO/KETO REDUCTASE"/>
    <property type="match status" value="1"/>
</dbReference>
<gene>
    <name evidence="5" type="ORF">PMEA_00017351</name>
</gene>
<dbReference type="PIRSF" id="PIRSF000097">
    <property type="entry name" value="AKR"/>
    <property type="match status" value="1"/>
</dbReference>
<proteinExistence type="predicted"/>
<evidence type="ECO:0000256" key="1">
    <source>
        <dbReference type="PIRSR" id="PIRSR000097-1"/>
    </source>
</evidence>
<dbReference type="SUPFAM" id="SSF51430">
    <property type="entry name" value="NAD(P)-linked oxidoreductase"/>
    <property type="match status" value="1"/>
</dbReference>
<evidence type="ECO:0000259" key="4">
    <source>
        <dbReference type="Pfam" id="PF00248"/>
    </source>
</evidence>
<dbReference type="AlphaFoldDB" id="A0AAU9VRX3"/>
<accession>A0AAU9VRX3</accession>
<feature type="active site" description="Proton donor" evidence="1">
    <location>
        <position position="40"/>
    </location>
</feature>
<feature type="binding site" evidence="2">
    <location>
        <position position="102"/>
    </location>
    <ligand>
        <name>substrate</name>
    </ligand>
</feature>
<dbReference type="PROSITE" id="PS00062">
    <property type="entry name" value="ALDOKETO_REDUCTASE_2"/>
    <property type="match status" value="1"/>
</dbReference>
<evidence type="ECO:0000256" key="2">
    <source>
        <dbReference type="PIRSR" id="PIRSR000097-2"/>
    </source>
</evidence>
<dbReference type="InterPro" id="IPR036812">
    <property type="entry name" value="NAD(P)_OxRdtase_dom_sf"/>
</dbReference>
<dbReference type="InterPro" id="IPR020471">
    <property type="entry name" value="AKR"/>
</dbReference>
<dbReference type="InterPro" id="IPR023210">
    <property type="entry name" value="NADP_OxRdtase_dom"/>
</dbReference>
<organism evidence="5 6">
    <name type="scientific">Pocillopora meandrina</name>
    <dbReference type="NCBI Taxonomy" id="46732"/>
    <lineage>
        <taxon>Eukaryota</taxon>
        <taxon>Metazoa</taxon>
        <taxon>Cnidaria</taxon>
        <taxon>Anthozoa</taxon>
        <taxon>Hexacorallia</taxon>
        <taxon>Scleractinia</taxon>
        <taxon>Astrocoeniina</taxon>
        <taxon>Pocilloporidae</taxon>
        <taxon>Pocillopora</taxon>
    </lineage>
</organism>
<comment type="caution">
    <text evidence="5">The sequence shown here is derived from an EMBL/GenBank/DDBJ whole genome shotgun (WGS) entry which is preliminary data.</text>
</comment>
<sequence>MIGFTGYSYRTWKSKKGEVGQAVRLALQYGYRHIDYAHVYQNEDEIGESLTEVFKEGKVKREGIFITSKLWCNSQAPEDVLPACEITLKNLQLKYLDLYLIHIPLAFKKDVPFPHSKAEGVIGYSPEGMAKTWQAMEQLVDKGLCKAIGISNFTIKKTKTLLETARIVPACNQVELHPYLPQPQLLKFSADKGIVVTAYSPLGSPDRPFANKDSEPVILQNPVLKKIAEKHGTTSALVILIFICLEFVLPKAVSENHIKENLEALHVNLDEDDMKAIENIGIRHRYLMQAWMFQPEEVPENYWNGEE</sequence>
<evidence type="ECO:0000313" key="6">
    <source>
        <dbReference type="Proteomes" id="UP001159428"/>
    </source>
</evidence>
<dbReference type="InterPro" id="IPR018170">
    <property type="entry name" value="Aldo/ket_reductase_CS"/>
</dbReference>
<keyword evidence="6" id="KW-1185">Reference proteome</keyword>